<dbReference type="Gene3D" id="3.30.40.10">
    <property type="entry name" value="Zinc/RING finger domain, C3HC4 (zinc finger)"/>
    <property type="match status" value="1"/>
</dbReference>
<feature type="region of interest" description="Disordered" evidence="2">
    <location>
        <begin position="123"/>
        <end position="188"/>
    </location>
</feature>
<keyword evidence="1" id="KW-0479">Metal-binding</keyword>
<dbReference type="SMART" id="SM00184">
    <property type="entry name" value="RING"/>
    <property type="match status" value="1"/>
</dbReference>
<keyword evidence="1" id="KW-0863">Zinc-finger</keyword>
<dbReference type="PANTHER" id="PTHR46798:SF5">
    <property type="entry name" value="E3 UBIQUITIN-PROTEIN LIGASE RFI2"/>
    <property type="match status" value="1"/>
</dbReference>
<gene>
    <name evidence="4" type="ORF">HRI_003552600</name>
</gene>
<dbReference type="Proteomes" id="UP001165190">
    <property type="component" value="Unassembled WGS sequence"/>
</dbReference>
<name>A0A9W7IP91_HIBTR</name>
<comment type="caution">
    <text evidence="4">The sequence shown here is derived from an EMBL/GenBank/DDBJ whole genome shotgun (WGS) entry which is preliminary data.</text>
</comment>
<feature type="region of interest" description="Disordered" evidence="2">
    <location>
        <begin position="74"/>
        <end position="101"/>
    </location>
</feature>
<feature type="domain" description="RING-type" evidence="3">
    <location>
        <begin position="18"/>
        <end position="63"/>
    </location>
</feature>
<keyword evidence="5" id="KW-1185">Reference proteome</keyword>
<feature type="compositionally biased region" description="Low complexity" evidence="2">
    <location>
        <begin position="130"/>
        <end position="143"/>
    </location>
</feature>
<dbReference type="EMBL" id="BSYR01000033">
    <property type="protein sequence ID" value="GMI98833.1"/>
    <property type="molecule type" value="Genomic_DNA"/>
</dbReference>
<evidence type="ECO:0000313" key="5">
    <source>
        <dbReference type="Proteomes" id="UP001165190"/>
    </source>
</evidence>
<evidence type="ECO:0000313" key="4">
    <source>
        <dbReference type="EMBL" id="GMI98833.1"/>
    </source>
</evidence>
<evidence type="ECO:0000259" key="3">
    <source>
        <dbReference type="PROSITE" id="PS50089"/>
    </source>
</evidence>
<reference evidence="4" key="1">
    <citation type="submission" date="2023-05" db="EMBL/GenBank/DDBJ databases">
        <title>Genome and transcriptome analyses reveal genes involved in the formation of fine ridges on petal epidermal cells in Hibiscus trionum.</title>
        <authorList>
            <person name="Koshimizu S."/>
            <person name="Masuda S."/>
            <person name="Ishii T."/>
            <person name="Shirasu K."/>
            <person name="Hoshino A."/>
            <person name="Arita M."/>
        </authorList>
    </citation>
    <scope>NUCLEOTIDE SEQUENCE</scope>
    <source>
        <strain evidence="4">Hamamatsu line</strain>
    </source>
</reference>
<protein>
    <recommendedName>
        <fullName evidence="3">RING-type domain-containing protein</fullName>
    </recommendedName>
</protein>
<sequence>MDVHDGNVAAPPSSHISCSICLDLVSHTGHRSRAKLQCGHEFHLDCIGSAFNMKGAMQCPICQKVEEGQWLYVNGSTPSLPGPSMEDRNLDDDDDGDDYEPVYSEMHVRTQWCPFGEFTRVDSSSEEVESPSTASAAQGSATGEPNASTRSGSFPHHPAFEHGSSSRVGSLSVSSGFPRHPGSEGHANGLIQTSVVFYRRPNHFNQQHFNQSRVPAPVVPGMTRGVAPAVSLPQLDQTGGVYVHPPSSSSG</sequence>
<dbReference type="GO" id="GO:0008270">
    <property type="term" value="F:zinc ion binding"/>
    <property type="evidence" value="ECO:0007669"/>
    <property type="project" value="UniProtKB-KW"/>
</dbReference>
<keyword evidence="1" id="KW-0862">Zinc</keyword>
<dbReference type="PANTHER" id="PTHR46798">
    <property type="entry name" value="OS09G0511500 PROTEIN"/>
    <property type="match status" value="1"/>
</dbReference>
<evidence type="ECO:0000256" key="2">
    <source>
        <dbReference type="SAM" id="MobiDB-lite"/>
    </source>
</evidence>
<accession>A0A9W7IP91</accession>
<dbReference type="OrthoDB" id="8062037at2759"/>
<dbReference type="InterPro" id="IPR013083">
    <property type="entry name" value="Znf_RING/FYVE/PHD"/>
</dbReference>
<organism evidence="4 5">
    <name type="scientific">Hibiscus trionum</name>
    <name type="common">Flower of an hour</name>
    <dbReference type="NCBI Taxonomy" id="183268"/>
    <lineage>
        <taxon>Eukaryota</taxon>
        <taxon>Viridiplantae</taxon>
        <taxon>Streptophyta</taxon>
        <taxon>Embryophyta</taxon>
        <taxon>Tracheophyta</taxon>
        <taxon>Spermatophyta</taxon>
        <taxon>Magnoliopsida</taxon>
        <taxon>eudicotyledons</taxon>
        <taxon>Gunneridae</taxon>
        <taxon>Pentapetalae</taxon>
        <taxon>rosids</taxon>
        <taxon>malvids</taxon>
        <taxon>Malvales</taxon>
        <taxon>Malvaceae</taxon>
        <taxon>Malvoideae</taxon>
        <taxon>Hibiscus</taxon>
    </lineage>
</organism>
<dbReference type="AlphaFoldDB" id="A0A9W7IP91"/>
<feature type="compositionally biased region" description="Low complexity" evidence="2">
    <location>
        <begin position="163"/>
        <end position="176"/>
    </location>
</feature>
<dbReference type="SUPFAM" id="SSF57850">
    <property type="entry name" value="RING/U-box"/>
    <property type="match status" value="1"/>
</dbReference>
<proteinExistence type="predicted"/>
<dbReference type="GO" id="GO:0004842">
    <property type="term" value="F:ubiquitin-protein transferase activity"/>
    <property type="evidence" value="ECO:0007669"/>
    <property type="project" value="InterPro"/>
</dbReference>
<feature type="compositionally biased region" description="Acidic residues" evidence="2">
    <location>
        <begin position="89"/>
        <end position="100"/>
    </location>
</feature>
<evidence type="ECO:0000256" key="1">
    <source>
        <dbReference type="PROSITE-ProRule" id="PRU00175"/>
    </source>
</evidence>
<dbReference type="Pfam" id="PF13639">
    <property type="entry name" value="zf-RING_2"/>
    <property type="match status" value="1"/>
</dbReference>
<dbReference type="InterPro" id="IPR044274">
    <property type="entry name" value="RFI2"/>
</dbReference>
<dbReference type="InterPro" id="IPR001841">
    <property type="entry name" value="Znf_RING"/>
</dbReference>
<dbReference type="PROSITE" id="PS50089">
    <property type="entry name" value="ZF_RING_2"/>
    <property type="match status" value="1"/>
</dbReference>